<protein>
    <submittedName>
        <fullName evidence="1">Uncharacterized protein</fullName>
    </submittedName>
</protein>
<reference evidence="1 2" key="1">
    <citation type="journal article" date="2022" name="Hortic Res">
        <title>A haplotype resolved chromosomal level avocado genome allows analysis of novel avocado genes.</title>
        <authorList>
            <person name="Nath O."/>
            <person name="Fletcher S.J."/>
            <person name="Hayward A."/>
            <person name="Shaw L.M."/>
            <person name="Masouleh A.K."/>
            <person name="Furtado A."/>
            <person name="Henry R.J."/>
            <person name="Mitter N."/>
        </authorList>
    </citation>
    <scope>NUCLEOTIDE SEQUENCE [LARGE SCALE GENOMIC DNA]</scope>
    <source>
        <strain evidence="2">cv. Hass</strain>
    </source>
</reference>
<name>A0ACC2KBD7_PERAE</name>
<dbReference type="Proteomes" id="UP001234297">
    <property type="component" value="Chromosome 4"/>
</dbReference>
<keyword evidence="2" id="KW-1185">Reference proteome</keyword>
<proteinExistence type="predicted"/>
<dbReference type="EMBL" id="CM056812">
    <property type="protein sequence ID" value="KAJ8618395.1"/>
    <property type="molecule type" value="Genomic_DNA"/>
</dbReference>
<sequence>MTSKGYLFLALERLRRTNELSLPRSAATTMAAAQSTSMLGFRSNFSHFQSPFSPKTRPRSHSKTLEFDRRRKPLSIRFSSSSVVEEEQQISFTEPETALVEALVGIQGRGRAAAPQQLKEVESAVKTLEDLKGIEDPTSSSLIEGCWKLMFTTRPGTASPIQRTFTGVDFFTIFQEVDLRTDDARISNIVKFSDAIGELKVEAAATVKDGKRILFLFDKAAFSFKFLPFKVPYPVPFRLLGDEAKGWLDTTYLSHNGSIRISRGNKGTTFVLQKKSDPRQRLLSAISTDTGVKEIIDELISLNQNEFKGEPDALAGEWQLLWSSQSEAESWLDLAANGLQGLQIIYKYGKLETLLDLFPGFKIRALGSYMISDNKIYNVTIDYGSFLFGVFELPIELSGEFKLEFLYVDSKIRITRGYRDILFVHLRVIEPKKE</sequence>
<organism evidence="1 2">
    <name type="scientific">Persea americana</name>
    <name type="common">Avocado</name>
    <dbReference type="NCBI Taxonomy" id="3435"/>
    <lineage>
        <taxon>Eukaryota</taxon>
        <taxon>Viridiplantae</taxon>
        <taxon>Streptophyta</taxon>
        <taxon>Embryophyta</taxon>
        <taxon>Tracheophyta</taxon>
        <taxon>Spermatophyta</taxon>
        <taxon>Magnoliopsida</taxon>
        <taxon>Magnoliidae</taxon>
        <taxon>Laurales</taxon>
        <taxon>Lauraceae</taxon>
        <taxon>Persea</taxon>
    </lineage>
</organism>
<evidence type="ECO:0000313" key="2">
    <source>
        <dbReference type="Proteomes" id="UP001234297"/>
    </source>
</evidence>
<gene>
    <name evidence="1" type="ORF">MRB53_014581</name>
</gene>
<accession>A0ACC2KBD7</accession>
<comment type="caution">
    <text evidence="1">The sequence shown here is derived from an EMBL/GenBank/DDBJ whole genome shotgun (WGS) entry which is preliminary data.</text>
</comment>
<evidence type="ECO:0000313" key="1">
    <source>
        <dbReference type="EMBL" id="KAJ8618395.1"/>
    </source>
</evidence>